<comment type="pathway">
    <text evidence="1 8">Metabolic intermediate biosynthesis; chorismate biosynthesis; chorismate from D-erythrose 4-phosphate and phosphoenolpyruvate: step 4/7.</text>
</comment>
<feature type="domain" description="SDH C-terminal" evidence="11">
    <location>
        <begin position="256"/>
        <end position="284"/>
    </location>
</feature>
<reference evidence="13" key="1">
    <citation type="journal article" date="2019" name="Int. J. Syst. Evol. Microbiol.">
        <title>The Global Catalogue of Microorganisms (GCM) 10K type strain sequencing project: providing services to taxonomists for standard genome sequencing and annotation.</title>
        <authorList>
            <consortium name="The Broad Institute Genomics Platform"/>
            <consortium name="The Broad Institute Genome Sequencing Center for Infectious Disease"/>
            <person name="Wu L."/>
            <person name="Ma J."/>
        </authorList>
    </citation>
    <scope>NUCLEOTIDE SEQUENCE [LARGE SCALE GENOMIC DNA]</scope>
    <source>
        <strain evidence="13">CCUG 56029</strain>
    </source>
</reference>
<feature type="domain" description="Quinate/shikimate 5-dehydrogenase/glutamyl-tRNA reductase" evidence="9">
    <location>
        <begin position="141"/>
        <end position="208"/>
    </location>
</feature>
<keyword evidence="3 8" id="KW-0028">Amino-acid biosynthesis</keyword>
<dbReference type="SUPFAM" id="SSF51735">
    <property type="entry name" value="NAD(P)-binding Rossmann-fold domains"/>
    <property type="match status" value="1"/>
</dbReference>
<dbReference type="InterPro" id="IPR013708">
    <property type="entry name" value="Shikimate_DH-bd_N"/>
</dbReference>
<dbReference type="SUPFAM" id="SSF53223">
    <property type="entry name" value="Aminoacid dehydrogenase-like, N-terminal domain"/>
    <property type="match status" value="1"/>
</dbReference>
<feature type="binding site" evidence="8">
    <location>
        <position position="93"/>
    </location>
    <ligand>
        <name>NADP(+)</name>
        <dbReference type="ChEBI" id="CHEBI:58349"/>
    </ligand>
</feature>
<feature type="active site" description="Proton acceptor" evidence="8">
    <location>
        <position position="81"/>
    </location>
</feature>
<evidence type="ECO:0000259" key="11">
    <source>
        <dbReference type="Pfam" id="PF18317"/>
    </source>
</evidence>
<organism evidence="12 13">
    <name type="scientific">Paracoccus pacificus</name>
    <dbReference type="NCBI Taxonomy" id="1463598"/>
    <lineage>
        <taxon>Bacteria</taxon>
        <taxon>Pseudomonadati</taxon>
        <taxon>Pseudomonadota</taxon>
        <taxon>Alphaproteobacteria</taxon>
        <taxon>Rhodobacterales</taxon>
        <taxon>Paracoccaceae</taxon>
        <taxon>Paracoccus</taxon>
    </lineage>
</organism>
<evidence type="ECO:0000256" key="2">
    <source>
        <dbReference type="ARBA" id="ARBA00012962"/>
    </source>
</evidence>
<dbReference type="Pfam" id="PF18317">
    <property type="entry name" value="SDH_C"/>
    <property type="match status" value="1"/>
</dbReference>
<evidence type="ECO:0000259" key="9">
    <source>
        <dbReference type="Pfam" id="PF01488"/>
    </source>
</evidence>
<keyword evidence="5 8" id="KW-0560">Oxidoreductase</keyword>
<comment type="catalytic activity">
    <reaction evidence="7 8">
        <text>shikimate + NADP(+) = 3-dehydroshikimate + NADPH + H(+)</text>
        <dbReference type="Rhea" id="RHEA:17737"/>
        <dbReference type="ChEBI" id="CHEBI:15378"/>
        <dbReference type="ChEBI" id="CHEBI:16630"/>
        <dbReference type="ChEBI" id="CHEBI:36208"/>
        <dbReference type="ChEBI" id="CHEBI:57783"/>
        <dbReference type="ChEBI" id="CHEBI:58349"/>
        <dbReference type="EC" id="1.1.1.25"/>
    </reaction>
</comment>
<dbReference type="NCBIfam" id="NF001312">
    <property type="entry name" value="PRK00258.1-4"/>
    <property type="match status" value="1"/>
</dbReference>
<feature type="binding site" evidence="8">
    <location>
        <position position="118"/>
    </location>
    <ligand>
        <name>shikimate</name>
        <dbReference type="ChEBI" id="CHEBI:36208"/>
    </ligand>
</feature>
<dbReference type="HAMAP" id="MF_00222">
    <property type="entry name" value="Shikimate_DH_AroE"/>
    <property type="match status" value="1"/>
</dbReference>
<dbReference type="InterPro" id="IPR022893">
    <property type="entry name" value="Shikimate_DH_fam"/>
</dbReference>
<comment type="similarity">
    <text evidence="8">Belongs to the shikimate dehydrogenase family.</text>
</comment>
<dbReference type="PANTHER" id="PTHR21089">
    <property type="entry name" value="SHIKIMATE DEHYDROGENASE"/>
    <property type="match status" value="1"/>
</dbReference>
<feature type="domain" description="Shikimate dehydrogenase substrate binding N-terminal" evidence="10">
    <location>
        <begin position="22"/>
        <end position="104"/>
    </location>
</feature>
<evidence type="ECO:0000256" key="5">
    <source>
        <dbReference type="ARBA" id="ARBA00023002"/>
    </source>
</evidence>
<name>A0ABW4R3I8_9RHOB</name>
<comment type="function">
    <text evidence="8">Involved in the biosynthesis of the chorismate, which leads to the biosynthesis of aromatic amino acids. Catalyzes the reversible NADPH linked reduction of 3-dehydroshikimate (DHSA) to yield shikimate (SA).</text>
</comment>
<evidence type="ECO:0000256" key="1">
    <source>
        <dbReference type="ARBA" id="ARBA00004871"/>
    </source>
</evidence>
<feature type="binding site" evidence="8">
    <location>
        <position position="235"/>
    </location>
    <ligand>
        <name>shikimate</name>
        <dbReference type="ChEBI" id="CHEBI:36208"/>
    </ligand>
</feature>
<comment type="subunit">
    <text evidence="8">Homodimer.</text>
</comment>
<feature type="binding site" evidence="8">
    <location>
        <position position="102"/>
    </location>
    <ligand>
        <name>shikimate</name>
        <dbReference type="ChEBI" id="CHEBI:36208"/>
    </ligand>
</feature>
<accession>A0ABW4R3I8</accession>
<evidence type="ECO:0000313" key="12">
    <source>
        <dbReference type="EMBL" id="MFD1880538.1"/>
    </source>
</evidence>
<feature type="binding site" evidence="8">
    <location>
        <position position="77"/>
    </location>
    <ligand>
        <name>shikimate</name>
        <dbReference type="ChEBI" id="CHEBI:36208"/>
    </ligand>
</feature>
<evidence type="ECO:0000256" key="8">
    <source>
        <dbReference type="HAMAP-Rule" id="MF_00222"/>
    </source>
</evidence>
<evidence type="ECO:0000256" key="4">
    <source>
        <dbReference type="ARBA" id="ARBA00022857"/>
    </source>
</evidence>
<dbReference type="InterPro" id="IPR036291">
    <property type="entry name" value="NAD(P)-bd_dom_sf"/>
</dbReference>
<evidence type="ECO:0000256" key="6">
    <source>
        <dbReference type="ARBA" id="ARBA00023141"/>
    </source>
</evidence>
<feature type="binding site" evidence="8">
    <location>
        <begin position="30"/>
        <end position="32"/>
    </location>
    <ligand>
        <name>shikimate</name>
        <dbReference type="ChEBI" id="CHEBI:36208"/>
    </ligand>
</feature>
<dbReference type="InterPro" id="IPR041121">
    <property type="entry name" value="SDH_C"/>
</dbReference>
<dbReference type="RefSeq" id="WP_379139798.1">
    <property type="nucleotide sequence ID" value="NZ_JBHUEN010000006.1"/>
</dbReference>
<dbReference type="PANTHER" id="PTHR21089:SF1">
    <property type="entry name" value="BIFUNCTIONAL 3-DEHYDROQUINATE DEHYDRATASE_SHIKIMATE DEHYDROGENASE, CHLOROPLASTIC"/>
    <property type="match status" value="1"/>
</dbReference>
<dbReference type="Gene3D" id="3.40.50.720">
    <property type="entry name" value="NAD(P)-binding Rossmann-like Domain"/>
    <property type="match status" value="1"/>
</dbReference>
<keyword evidence="13" id="KW-1185">Reference proteome</keyword>
<dbReference type="InterPro" id="IPR046346">
    <property type="entry name" value="Aminoacid_DH-like_N_sf"/>
</dbReference>
<evidence type="ECO:0000313" key="13">
    <source>
        <dbReference type="Proteomes" id="UP001597213"/>
    </source>
</evidence>
<evidence type="ECO:0000256" key="7">
    <source>
        <dbReference type="ARBA" id="ARBA00049442"/>
    </source>
</evidence>
<feature type="binding site" evidence="8">
    <location>
        <position position="233"/>
    </location>
    <ligand>
        <name>NADP(+)</name>
        <dbReference type="ChEBI" id="CHEBI:58349"/>
    </ligand>
</feature>
<dbReference type="InterPro" id="IPR011342">
    <property type="entry name" value="Shikimate_DH"/>
</dbReference>
<dbReference type="Gene3D" id="3.40.50.10860">
    <property type="entry name" value="Leucine Dehydrogenase, chain A, domain 1"/>
    <property type="match status" value="1"/>
</dbReference>
<protein>
    <recommendedName>
        <fullName evidence="2 8">Shikimate dehydrogenase (NADP(+))</fullName>
        <shortName evidence="8">SDH</shortName>
        <ecNumber evidence="2 8">1.1.1.25</ecNumber>
    </recommendedName>
</protein>
<feature type="binding site" evidence="8">
    <location>
        <begin position="168"/>
        <end position="173"/>
    </location>
    <ligand>
        <name>NADP(+)</name>
        <dbReference type="ChEBI" id="CHEBI:58349"/>
    </ligand>
</feature>
<dbReference type="EC" id="1.1.1.25" evidence="2 8"/>
<dbReference type="Pfam" id="PF01488">
    <property type="entry name" value="Shikimate_DH"/>
    <property type="match status" value="1"/>
</dbReference>
<dbReference type="EMBL" id="JBHUEN010000006">
    <property type="protein sequence ID" value="MFD1880538.1"/>
    <property type="molecule type" value="Genomic_DNA"/>
</dbReference>
<dbReference type="InterPro" id="IPR006151">
    <property type="entry name" value="Shikm_DH/Glu-tRNA_Rdtase"/>
</dbReference>
<feature type="binding site" evidence="8">
    <location>
        <begin position="144"/>
        <end position="148"/>
    </location>
    <ligand>
        <name>NADP(+)</name>
        <dbReference type="ChEBI" id="CHEBI:58349"/>
    </ligand>
</feature>
<feature type="binding site" evidence="8">
    <location>
        <position position="256"/>
    </location>
    <ligand>
        <name>NADP(+)</name>
        <dbReference type="ChEBI" id="CHEBI:58349"/>
    </ligand>
</feature>
<keyword evidence="6 8" id="KW-0057">Aromatic amino acid biosynthesis</keyword>
<sequence length="290" mass="31015">MTDPNDTAARTALPQHAPLAGVIGWPIAHSRSPNLHGHWLKRYGIPGHYIPMPVHPDDLAEVLRILPRAGFVGLNVTIPHKEAVLALADIVTDRAALIGAANTLIFRPDGKIHADNTDGYGFIANLRQSAPDWDPSDGPTALIGAGGAARGVVAALLDAGTTELRITNRTRVRAEYIRAEFGARVVVYDWAQAGNMLDGARTVVNATSQGMEGKPPLRIPLDALDPRALVTDLVYTPLITPFLAEAQARGNPTVDGLGMLIYQAVPGFERWFSRRPETDEAARAAALGEG</sequence>
<dbReference type="Proteomes" id="UP001597213">
    <property type="component" value="Unassembled WGS sequence"/>
</dbReference>
<evidence type="ECO:0000259" key="10">
    <source>
        <dbReference type="Pfam" id="PF08501"/>
    </source>
</evidence>
<keyword evidence="4 8" id="KW-0521">NADP</keyword>
<dbReference type="GO" id="GO:0004764">
    <property type="term" value="F:shikimate 3-dehydrogenase (NADP+) activity"/>
    <property type="evidence" value="ECO:0007669"/>
    <property type="project" value="UniProtKB-EC"/>
</dbReference>
<dbReference type="CDD" id="cd01065">
    <property type="entry name" value="NAD_bind_Shikimate_DH"/>
    <property type="match status" value="1"/>
</dbReference>
<gene>
    <name evidence="8" type="primary">aroE</name>
    <name evidence="12" type="ORF">ACFSCT_02265</name>
</gene>
<dbReference type="Pfam" id="PF08501">
    <property type="entry name" value="Shikimate_dh_N"/>
    <property type="match status" value="1"/>
</dbReference>
<evidence type="ECO:0000256" key="3">
    <source>
        <dbReference type="ARBA" id="ARBA00022605"/>
    </source>
</evidence>
<proteinExistence type="inferred from homology"/>
<dbReference type="NCBIfam" id="TIGR00507">
    <property type="entry name" value="aroE"/>
    <property type="match status" value="1"/>
</dbReference>
<feature type="binding site" evidence="8">
    <location>
        <position position="263"/>
    </location>
    <ligand>
        <name>shikimate</name>
        <dbReference type="ChEBI" id="CHEBI:36208"/>
    </ligand>
</feature>
<comment type="caution">
    <text evidence="12">The sequence shown here is derived from an EMBL/GenBank/DDBJ whole genome shotgun (WGS) entry which is preliminary data.</text>
</comment>